<evidence type="ECO:0000256" key="2">
    <source>
        <dbReference type="SAM" id="Phobius"/>
    </source>
</evidence>
<feature type="region of interest" description="Disordered" evidence="1">
    <location>
        <begin position="531"/>
        <end position="558"/>
    </location>
</feature>
<feature type="transmembrane region" description="Helical" evidence="2">
    <location>
        <begin position="31"/>
        <end position="50"/>
    </location>
</feature>
<keyword evidence="2" id="KW-0812">Transmembrane</keyword>
<dbReference type="InterPro" id="IPR050083">
    <property type="entry name" value="HtpX_protease"/>
</dbReference>
<dbReference type="CDD" id="cd07328">
    <property type="entry name" value="M48_Ste24p_like"/>
    <property type="match status" value="1"/>
</dbReference>
<evidence type="ECO:0000256" key="1">
    <source>
        <dbReference type="SAM" id="MobiDB-lite"/>
    </source>
</evidence>
<dbReference type="PANTHER" id="PTHR43221">
    <property type="entry name" value="PROTEASE HTPX"/>
    <property type="match status" value="1"/>
</dbReference>
<sequence length="640" mass="67073">MLAGFLAVAWLQVAAVLLVVLLVLEPLPGEIALQVAVPLVIAVAGLLWWATVRALRLRRPAPAGVPVLRQHAPALWTMIDDAAAAAGVKPPGGVTVVAGATVTVAQRLRLGGLAGGHRELHLGLPLLQAWDESRVRAVVAHELAHGSPALGGRFGPMARRGRLALGRIVPRIPRRSPAGPLLRAWARWYKAVDTPYSHAQELAADRVAATFAGPHAAAAVLRDGPALESMQQMFHAEYLSPGWQAGLVPDDVFGGFLRVLAARGDDMAAFRAHDPEPPGEWDPHPPLAERLAALAEITPEGPEPPGKPAGELVPDLPGLGRALQAVAFPVGGRAVVGWDEFFGVARVAEMEREADASLRALSRAAGVPVTGVGEVLDLAADGRLRKIAETVFGDLPADEVSGRITDLLALLLALAALHSGKARWRHSWTGTAELVAIDGSYLELHAPAEAAGDPATVGQAREWLTTLGVDITADASTARHHSARVPVLGGVVGVQVDGARTDLLVLETGLFLVPALPRTRHHESRRRLTRLATDGVLTDGSPAPASAPPTGTPGGGTATATLTETSAAEKTTTEKTVSASRFVPFADVATASATRNGRRSWEINLRDGGTLNVRSTLDSEELPGGWAALDDAVAFLTRTR</sequence>
<evidence type="ECO:0000313" key="3">
    <source>
        <dbReference type="EMBL" id="MBM2618729.1"/>
    </source>
</evidence>
<protein>
    <submittedName>
        <fullName evidence="3">M48 family metallopeptidase</fullName>
    </submittedName>
</protein>
<name>A0ABS2AFY6_9ACTN</name>
<gene>
    <name evidence="3" type="ORF">JIG36_24530</name>
</gene>
<comment type="caution">
    <text evidence="3">The sequence shown here is derived from an EMBL/GenBank/DDBJ whole genome shotgun (WGS) entry which is preliminary data.</text>
</comment>
<keyword evidence="4" id="KW-1185">Reference proteome</keyword>
<keyword evidence="2" id="KW-0472">Membrane</keyword>
<dbReference type="PANTHER" id="PTHR43221:SF1">
    <property type="entry name" value="PROTEASE HTPX"/>
    <property type="match status" value="1"/>
</dbReference>
<keyword evidence="2" id="KW-1133">Transmembrane helix</keyword>
<reference evidence="3 4" key="1">
    <citation type="submission" date="2021-01" db="EMBL/GenBank/DDBJ databases">
        <title>Actinoplanes sp. nov. LDG1-06 isolated from lichen.</title>
        <authorList>
            <person name="Saeng-In P."/>
            <person name="Phongsopitanun W."/>
            <person name="Kanchanasin P."/>
            <person name="Yuki M."/>
            <person name="Kudo T."/>
            <person name="Ohkuma M."/>
            <person name="Tanasupawat S."/>
        </authorList>
    </citation>
    <scope>NUCLEOTIDE SEQUENCE [LARGE SCALE GENOMIC DNA]</scope>
    <source>
        <strain evidence="3 4">LDG1-06</strain>
    </source>
</reference>
<proteinExistence type="predicted"/>
<dbReference type="EMBL" id="JAENHP010000008">
    <property type="protein sequence ID" value="MBM2618729.1"/>
    <property type="molecule type" value="Genomic_DNA"/>
</dbReference>
<dbReference type="Proteomes" id="UP000632138">
    <property type="component" value="Unassembled WGS sequence"/>
</dbReference>
<accession>A0ABS2AFY6</accession>
<organism evidence="3 4">
    <name type="scientific">Paractinoplanes ovalisporus</name>
    <dbReference type="NCBI Taxonomy" id="2810368"/>
    <lineage>
        <taxon>Bacteria</taxon>
        <taxon>Bacillati</taxon>
        <taxon>Actinomycetota</taxon>
        <taxon>Actinomycetes</taxon>
        <taxon>Micromonosporales</taxon>
        <taxon>Micromonosporaceae</taxon>
        <taxon>Paractinoplanes</taxon>
    </lineage>
</organism>
<evidence type="ECO:0000313" key="4">
    <source>
        <dbReference type="Proteomes" id="UP000632138"/>
    </source>
</evidence>